<dbReference type="CDD" id="cd00009">
    <property type="entry name" value="AAA"/>
    <property type="match status" value="1"/>
</dbReference>
<comment type="caution">
    <text evidence="9">The sequence shown here is derived from an EMBL/GenBank/DDBJ whole genome shotgun (WGS) entry which is preliminary data.</text>
</comment>
<keyword evidence="6" id="KW-0010">Activator</keyword>
<dbReference type="InterPro" id="IPR029016">
    <property type="entry name" value="GAF-like_dom_sf"/>
</dbReference>
<dbReference type="CDD" id="cd00130">
    <property type="entry name" value="PAS"/>
    <property type="match status" value="1"/>
</dbReference>
<evidence type="ECO:0000259" key="8">
    <source>
        <dbReference type="PROSITE" id="PS50045"/>
    </source>
</evidence>
<name>A0ABV6ER22_9BRAD</name>
<dbReference type="EMBL" id="JBHLWM010000003">
    <property type="protein sequence ID" value="MFC0240678.1"/>
    <property type="molecule type" value="Genomic_DNA"/>
</dbReference>
<keyword evidence="10" id="KW-1185">Reference proteome</keyword>
<dbReference type="Pfam" id="PF25601">
    <property type="entry name" value="AAA_lid_14"/>
    <property type="match status" value="1"/>
</dbReference>
<dbReference type="Gene3D" id="3.40.50.300">
    <property type="entry name" value="P-loop containing nucleotide triphosphate hydrolases"/>
    <property type="match status" value="1"/>
</dbReference>
<gene>
    <name evidence="9" type="ORF">ACFFJ6_09390</name>
</gene>
<evidence type="ECO:0000256" key="7">
    <source>
        <dbReference type="ARBA" id="ARBA00023163"/>
    </source>
</evidence>
<dbReference type="Pfam" id="PF00158">
    <property type="entry name" value="Sigma54_activat"/>
    <property type="match status" value="1"/>
</dbReference>
<dbReference type="Gene3D" id="3.30.450.40">
    <property type="match status" value="1"/>
</dbReference>
<dbReference type="PROSITE" id="PS00676">
    <property type="entry name" value="SIGMA54_INTERACT_2"/>
    <property type="match status" value="1"/>
</dbReference>
<keyword evidence="7" id="KW-0804">Transcription</keyword>
<dbReference type="PRINTS" id="PR01590">
    <property type="entry name" value="HTHFIS"/>
</dbReference>
<dbReference type="Gene3D" id="1.10.8.60">
    <property type="match status" value="1"/>
</dbReference>
<dbReference type="PROSITE" id="PS00675">
    <property type="entry name" value="SIGMA54_INTERACT_1"/>
    <property type="match status" value="1"/>
</dbReference>
<dbReference type="Gene3D" id="3.30.450.20">
    <property type="entry name" value="PAS domain"/>
    <property type="match status" value="1"/>
</dbReference>
<dbReference type="PANTHER" id="PTHR32071:SF77">
    <property type="entry name" value="TRANSCRIPTIONAL REGULATORY PROTEIN"/>
    <property type="match status" value="1"/>
</dbReference>
<organism evidence="9 10">
    <name type="scientific">Rhodopseudomonas telluris</name>
    <dbReference type="NCBI Taxonomy" id="644215"/>
    <lineage>
        <taxon>Bacteria</taxon>
        <taxon>Pseudomonadati</taxon>
        <taxon>Pseudomonadota</taxon>
        <taxon>Alphaproteobacteria</taxon>
        <taxon>Hyphomicrobiales</taxon>
        <taxon>Nitrobacteraceae</taxon>
        <taxon>Rhodopseudomonas</taxon>
    </lineage>
</organism>
<keyword evidence="2" id="KW-0067">ATP-binding</keyword>
<dbReference type="SUPFAM" id="SSF46689">
    <property type="entry name" value="Homeodomain-like"/>
    <property type="match status" value="1"/>
</dbReference>
<dbReference type="InterPro" id="IPR009057">
    <property type="entry name" value="Homeodomain-like_sf"/>
</dbReference>
<evidence type="ECO:0000256" key="5">
    <source>
        <dbReference type="ARBA" id="ARBA00023125"/>
    </source>
</evidence>
<dbReference type="SMART" id="SM00382">
    <property type="entry name" value="AAA"/>
    <property type="match status" value="1"/>
</dbReference>
<dbReference type="InterPro" id="IPR002197">
    <property type="entry name" value="HTH_Fis"/>
</dbReference>
<dbReference type="PANTHER" id="PTHR32071">
    <property type="entry name" value="TRANSCRIPTIONAL REGULATORY PROTEIN"/>
    <property type="match status" value="1"/>
</dbReference>
<dbReference type="InterPro" id="IPR002078">
    <property type="entry name" value="Sigma_54_int"/>
</dbReference>
<evidence type="ECO:0000256" key="2">
    <source>
        <dbReference type="ARBA" id="ARBA00022840"/>
    </source>
</evidence>
<dbReference type="InterPro" id="IPR003018">
    <property type="entry name" value="GAF"/>
</dbReference>
<keyword evidence="4" id="KW-0805">Transcription regulation</keyword>
<dbReference type="RefSeq" id="WP_378386799.1">
    <property type="nucleotide sequence ID" value="NZ_JBHLWM010000003.1"/>
</dbReference>
<accession>A0ABV6ER22</accession>
<dbReference type="InterPro" id="IPR003593">
    <property type="entry name" value="AAA+_ATPase"/>
</dbReference>
<dbReference type="Pfam" id="PF02954">
    <property type="entry name" value="HTH_8"/>
    <property type="match status" value="1"/>
</dbReference>
<dbReference type="InterPro" id="IPR000014">
    <property type="entry name" value="PAS"/>
</dbReference>
<keyword evidence="3" id="KW-0902">Two-component regulatory system</keyword>
<evidence type="ECO:0000313" key="10">
    <source>
        <dbReference type="Proteomes" id="UP001589775"/>
    </source>
</evidence>
<dbReference type="SUPFAM" id="SSF52540">
    <property type="entry name" value="P-loop containing nucleoside triphosphate hydrolases"/>
    <property type="match status" value="1"/>
</dbReference>
<dbReference type="InterPro" id="IPR058031">
    <property type="entry name" value="AAA_lid_NorR"/>
</dbReference>
<dbReference type="InterPro" id="IPR027417">
    <property type="entry name" value="P-loop_NTPase"/>
</dbReference>
<dbReference type="InterPro" id="IPR025662">
    <property type="entry name" value="Sigma_54_int_dom_ATP-bd_1"/>
</dbReference>
<keyword evidence="5" id="KW-0238">DNA-binding</keyword>
<evidence type="ECO:0000256" key="1">
    <source>
        <dbReference type="ARBA" id="ARBA00022741"/>
    </source>
</evidence>
<proteinExistence type="predicted"/>
<dbReference type="InterPro" id="IPR025943">
    <property type="entry name" value="Sigma_54_int_dom_ATP-bd_2"/>
</dbReference>
<dbReference type="Gene3D" id="1.10.10.60">
    <property type="entry name" value="Homeodomain-like"/>
    <property type="match status" value="1"/>
</dbReference>
<evidence type="ECO:0000313" key="9">
    <source>
        <dbReference type="EMBL" id="MFC0240678.1"/>
    </source>
</evidence>
<sequence length="633" mass="68371">MLDQGGQSMLLAGRRLDNIGLALEQRGGSPAGYMPVDIYDSWMRCIALGLDMRRPPPPEFVSPATLRQEQQRCSLVRGLALAEMHTLHQQISGSNFMVAFASAEGLLLDIIGDRSFRDASDAAGIRPGALWTERHCGTNGLGTAAHLKRPVAVHGDQHFFPRYNNLTCVAAPIFAPDGELTGILDASSDCLSRQTHTQALVGMAATQIENGLFREYHRGNILIAFHNRGEYLHTLSAGLLAVDEDGRILSANRAARVLLHGLPAAAGRHFADVFRTDFNRFVDEGRRSERQSLEDDVGSQFVATIENTRQFPMMSQPIVKAPPPPAPAVAEFVSADPAIAAIVRQVENAAARKMPILVRGETGTGKEQLARHAHAASRRSGSFVPVNCAALPDSLIEAELFGYAEGSFTGARKGGASGLFKEADGGTLFLDEIGDMPVSLQAVLLRFLDDWTVRPVGGAKRKVDVQLVSATNADLDESIAKGRFRADLLFRLNTLEVTLPPLRERSDFADIARHVLARVDPSARLTPGAIERLAELEWAGNIRQLRNVLSRLSLAEQGGLIGEAAVKAAIGDLTAKRLSASAPSSGGLKRGLRDLQRAQLLSAYAEAGNNVSKAARKLGVSRNMIYRALREQD</sequence>
<reference evidence="9 10" key="1">
    <citation type="submission" date="2024-09" db="EMBL/GenBank/DDBJ databases">
        <authorList>
            <person name="Sun Q."/>
            <person name="Mori K."/>
        </authorList>
    </citation>
    <scope>NUCLEOTIDE SEQUENCE [LARGE SCALE GENOMIC DNA]</scope>
    <source>
        <strain evidence="9 10">KCTC 23279</strain>
    </source>
</reference>
<evidence type="ECO:0000256" key="3">
    <source>
        <dbReference type="ARBA" id="ARBA00023012"/>
    </source>
</evidence>
<dbReference type="Pfam" id="PF01590">
    <property type="entry name" value="GAF"/>
    <property type="match status" value="1"/>
</dbReference>
<evidence type="ECO:0000256" key="4">
    <source>
        <dbReference type="ARBA" id="ARBA00023015"/>
    </source>
</evidence>
<evidence type="ECO:0000256" key="6">
    <source>
        <dbReference type="ARBA" id="ARBA00023159"/>
    </source>
</evidence>
<dbReference type="PROSITE" id="PS50045">
    <property type="entry name" value="SIGMA54_INTERACT_4"/>
    <property type="match status" value="1"/>
</dbReference>
<keyword evidence="1" id="KW-0547">Nucleotide-binding</keyword>
<feature type="domain" description="Sigma-54 factor interaction" evidence="8">
    <location>
        <begin position="332"/>
        <end position="554"/>
    </location>
</feature>
<protein>
    <submittedName>
        <fullName evidence="9">Sigma-54-dependent Fis family transcriptional regulator</fullName>
    </submittedName>
</protein>
<dbReference type="SMART" id="SM00091">
    <property type="entry name" value="PAS"/>
    <property type="match status" value="1"/>
</dbReference>
<dbReference type="Proteomes" id="UP001589775">
    <property type="component" value="Unassembled WGS sequence"/>
</dbReference>